<feature type="compositionally biased region" description="Basic and acidic residues" evidence="1">
    <location>
        <begin position="50"/>
        <end position="71"/>
    </location>
</feature>
<gene>
    <name evidence="2" type="ORF">AVDCRST_MAG72-465</name>
</gene>
<name>A0A6J4LJC7_9ACTN</name>
<feature type="region of interest" description="Disordered" evidence="1">
    <location>
        <begin position="241"/>
        <end position="263"/>
    </location>
</feature>
<dbReference type="GO" id="GO:0016491">
    <property type="term" value="F:oxidoreductase activity"/>
    <property type="evidence" value="ECO:0007669"/>
    <property type="project" value="UniProtKB-KW"/>
</dbReference>
<evidence type="ECO:0000313" key="2">
    <source>
        <dbReference type="EMBL" id="CAA9334828.1"/>
    </source>
</evidence>
<feature type="region of interest" description="Disordered" evidence="1">
    <location>
        <begin position="1"/>
        <end position="71"/>
    </location>
</feature>
<organism evidence="2">
    <name type="scientific">uncultured Nocardioidaceae bacterium</name>
    <dbReference type="NCBI Taxonomy" id="253824"/>
    <lineage>
        <taxon>Bacteria</taxon>
        <taxon>Bacillati</taxon>
        <taxon>Actinomycetota</taxon>
        <taxon>Actinomycetes</taxon>
        <taxon>Propionibacteriales</taxon>
        <taxon>Nocardioidaceae</taxon>
        <taxon>environmental samples</taxon>
    </lineage>
</organism>
<evidence type="ECO:0000256" key="1">
    <source>
        <dbReference type="SAM" id="MobiDB-lite"/>
    </source>
</evidence>
<feature type="compositionally biased region" description="Low complexity" evidence="1">
    <location>
        <begin position="241"/>
        <end position="252"/>
    </location>
</feature>
<keyword evidence="2" id="KW-0560">Oxidoreductase</keyword>
<feature type="non-terminal residue" evidence="2">
    <location>
        <position position="263"/>
    </location>
</feature>
<dbReference type="AlphaFoldDB" id="A0A6J4LJC7"/>
<dbReference type="EMBL" id="CADCUJ010000019">
    <property type="protein sequence ID" value="CAA9334828.1"/>
    <property type="molecule type" value="Genomic_DNA"/>
</dbReference>
<feature type="region of interest" description="Disordered" evidence="1">
    <location>
        <begin position="185"/>
        <end position="206"/>
    </location>
</feature>
<sequence>RRQVRAEGGRRPRGGRSLGLPDRPGCGAAALPRRHARDTDRPRSRRPGPRRRDLLRARRDGRRRDRHPDGRLVECQQVQPARRDPGRRSADGLRAAVRARGRFRGDGGGDPLADRHRHGVGAVVAAVAGTSRGGVLRCRARRAPATAVRHAGSRRRARLRSLHRVRRAAVRGLPPGRVRRHRRPVRADRGPLPRRLARPGRGAAGLAVDAAEDRPGRVPGHLGAGRLPAAARGPAAAARLAGARAARPAPAGGHRRRGGDLRV</sequence>
<protein>
    <submittedName>
        <fullName evidence="2">NADH-ubiquinone oxidoreductase chain H</fullName>
        <ecNumber evidence="2">1.6.5.3</ecNumber>
    </submittedName>
</protein>
<dbReference type="EC" id="1.6.5.3" evidence="2"/>
<proteinExistence type="predicted"/>
<keyword evidence="2" id="KW-0830">Ubiquinone</keyword>
<feature type="non-terminal residue" evidence="2">
    <location>
        <position position="1"/>
    </location>
</feature>
<accession>A0A6J4LJC7</accession>
<reference evidence="2" key="1">
    <citation type="submission" date="2020-02" db="EMBL/GenBank/DDBJ databases">
        <authorList>
            <person name="Meier V. D."/>
        </authorList>
    </citation>
    <scope>NUCLEOTIDE SEQUENCE</scope>
    <source>
        <strain evidence="2">AVDCRST_MAG72</strain>
    </source>
</reference>
<feature type="compositionally biased region" description="Basic and acidic residues" evidence="1">
    <location>
        <begin position="1"/>
        <end position="10"/>
    </location>
</feature>